<dbReference type="Proteomes" id="UP000664164">
    <property type="component" value="Unassembled WGS sequence"/>
</dbReference>
<evidence type="ECO:0000256" key="1">
    <source>
        <dbReference type="ARBA" id="ARBA00023002"/>
    </source>
</evidence>
<dbReference type="InterPro" id="IPR016162">
    <property type="entry name" value="Ald_DH_N"/>
</dbReference>
<accession>A0A939HM86</accession>
<dbReference type="Pfam" id="PF00171">
    <property type="entry name" value="Aldedh"/>
    <property type="match status" value="1"/>
</dbReference>
<evidence type="ECO:0000256" key="2">
    <source>
        <dbReference type="SAM" id="MobiDB-lite"/>
    </source>
</evidence>
<comment type="caution">
    <text evidence="4">The sequence shown here is derived from an EMBL/GenBank/DDBJ whole genome shotgun (WGS) entry which is preliminary data.</text>
</comment>
<feature type="region of interest" description="Disordered" evidence="2">
    <location>
        <begin position="46"/>
        <end position="75"/>
    </location>
</feature>
<feature type="domain" description="Aldehyde dehydrogenase" evidence="3">
    <location>
        <begin position="5"/>
        <end position="52"/>
    </location>
</feature>
<evidence type="ECO:0000259" key="3">
    <source>
        <dbReference type="Pfam" id="PF00171"/>
    </source>
</evidence>
<dbReference type="GO" id="GO:0016491">
    <property type="term" value="F:oxidoreductase activity"/>
    <property type="evidence" value="ECO:0007669"/>
    <property type="project" value="UniProtKB-KW"/>
</dbReference>
<dbReference type="InterPro" id="IPR016161">
    <property type="entry name" value="Ald_DH/histidinol_DH"/>
</dbReference>
<organism evidence="4 5">
    <name type="scientific">Arthrobacter cavernae</name>
    <dbReference type="NCBI Taxonomy" id="2817681"/>
    <lineage>
        <taxon>Bacteria</taxon>
        <taxon>Bacillati</taxon>
        <taxon>Actinomycetota</taxon>
        <taxon>Actinomycetes</taxon>
        <taxon>Micrococcales</taxon>
        <taxon>Micrococcaceae</taxon>
        <taxon>Arthrobacter</taxon>
    </lineage>
</organism>
<dbReference type="SUPFAM" id="SSF53720">
    <property type="entry name" value="ALDH-like"/>
    <property type="match status" value="1"/>
</dbReference>
<sequence length="75" mass="7728">MAGESALAIEEIFRQVGLPEGCYINVSHQTTGASIVADDRIQGVSLTGSERGGGVGRPTLGPFRGRSSPLGEEAL</sequence>
<dbReference type="EMBL" id="JAFNLL010000069">
    <property type="protein sequence ID" value="MBO1269903.1"/>
    <property type="molecule type" value="Genomic_DNA"/>
</dbReference>
<dbReference type="InterPro" id="IPR015590">
    <property type="entry name" value="Aldehyde_DH_dom"/>
</dbReference>
<name>A0A939HM86_9MICC</name>
<keyword evidence="1" id="KW-0560">Oxidoreductase</keyword>
<dbReference type="Gene3D" id="3.40.605.10">
    <property type="entry name" value="Aldehyde Dehydrogenase, Chain A, domain 1"/>
    <property type="match status" value="1"/>
</dbReference>
<gene>
    <name evidence="4" type="ORF">J1902_18400</name>
</gene>
<evidence type="ECO:0000313" key="4">
    <source>
        <dbReference type="EMBL" id="MBO1269903.1"/>
    </source>
</evidence>
<protein>
    <submittedName>
        <fullName evidence="4">Aldehyde dehydrogenase family protein</fullName>
    </submittedName>
</protein>
<keyword evidence="5" id="KW-1185">Reference proteome</keyword>
<proteinExistence type="predicted"/>
<dbReference type="AlphaFoldDB" id="A0A939HM86"/>
<evidence type="ECO:0000313" key="5">
    <source>
        <dbReference type="Proteomes" id="UP000664164"/>
    </source>
</evidence>
<reference evidence="4" key="1">
    <citation type="submission" date="2021-03" db="EMBL/GenBank/DDBJ databases">
        <title>A new species, PO-11, isolated from a karst cave deposit.</title>
        <authorList>
            <person name="Zhaoxiaoyong W."/>
        </authorList>
    </citation>
    <scope>NUCLEOTIDE SEQUENCE</scope>
    <source>
        <strain evidence="4">PO-11</strain>
    </source>
</reference>